<dbReference type="AlphaFoldDB" id="G0UZE4"/>
<sequence length="178" mass="19884">MGTLRFPAVAAWWFLLTAPVVVLDAFFVLTRSDSRGMEHPFGKVWVLRPWTLYAKYDMRYAPNDDAFVVAQSWVNLLEVALGLAAVVLSAGRRTECALKVAVCVSVMTLGKTVLYFVMDVVEKGKYTNHVRWLDKVFMVIMPSLLWIAVPALIAFKCLQCLAPVALPVASVHMARKHA</sequence>
<protein>
    <submittedName>
        <fullName evidence="2">Uncharacterized protein TCIL3000_11_1470</fullName>
    </submittedName>
</protein>
<feature type="transmembrane region" description="Helical" evidence="1">
    <location>
        <begin position="96"/>
        <end position="116"/>
    </location>
</feature>
<evidence type="ECO:0000313" key="2">
    <source>
        <dbReference type="EMBL" id="CCC94763.1"/>
    </source>
</evidence>
<gene>
    <name evidence="2" type="ORF">TCIL3000_11_1470</name>
</gene>
<dbReference type="PANTHER" id="PTHR37919">
    <property type="entry name" value="PROTEIN CBG05606"/>
    <property type="match status" value="1"/>
</dbReference>
<keyword evidence="1" id="KW-0812">Transmembrane</keyword>
<feature type="transmembrane region" description="Helical" evidence="1">
    <location>
        <begin position="136"/>
        <end position="155"/>
    </location>
</feature>
<dbReference type="PANTHER" id="PTHR37919:SF2">
    <property type="entry name" value="EXPERA DOMAIN-CONTAINING PROTEIN"/>
    <property type="match status" value="1"/>
</dbReference>
<keyword evidence="1" id="KW-0472">Membrane</keyword>
<proteinExistence type="predicted"/>
<accession>G0UZE4</accession>
<dbReference type="VEuPathDB" id="TriTrypDB:TcIL3000.11.1470"/>
<organism evidence="2">
    <name type="scientific">Trypanosoma congolense (strain IL3000)</name>
    <dbReference type="NCBI Taxonomy" id="1068625"/>
    <lineage>
        <taxon>Eukaryota</taxon>
        <taxon>Discoba</taxon>
        <taxon>Euglenozoa</taxon>
        <taxon>Kinetoplastea</taxon>
        <taxon>Metakinetoplastina</taxon>
        <taxon>Trypanosomatida</taxon>
        <taxon>Trypanosomatidae</taxon>
        <taxon>Trypanosoma</taxon>
        <taxon>Nannomonas</taxon>
    </lineage>
</organism>
<dbReference type="EMBL" id="HE575324">
    <property type="protein sequence ID" value="CCC94763.1"/>
    <property type="molecule type" value="Genomic_DNA"/>
</dbReference>
<feature type="transmembrane region" description="Helical" evidence="1">
    <location>
        <begin position="66"/>
        <end position="89"/>
    </location>
</feature>
<name>G0UZE4_TRYCI</name>
<reference evidence="2" key="1">
    <citation type="journal article" date="2012" name="Proc. Natl. Acad. Sci. U.S.A.">
        <title>Antigenic diversity is generated by distinct evolutionary mechanisms in African trypanosome species.</title>
        <authorList>
            <person name="Jackson A.P."/>
            <person name="Berry A."/>
            <person name="Aslett M."/>
            <person name="Allison H.C."/>
            <person name="Burton P."/>
            <person name="Vavrova-Anderson J."/>
            <person name="Brown R."/>
            <person name="Browne H."/>
            <person name="Corton N."/>
            <person name="Hauser H."/>
            <person name="Gamble J."/>
            <person name="Gilderthorp R."/>
            <person name="Marcello L."/>
            <person name="McQuillan J."/>
            <person name="Otto T.D."/>
            <person name="Quail M.A."/>
            <person name="Sanders M.J."/>
            <person name="van Tonder A."/>
            <person name="Ginger M.L."/>
            <person name="Field M.C."/>
            <person name="Barry J.D."/>
            <person name="Hertz-Fowler C."/>
            <person name="Berriman M."/>
        </authorList>
    </citation>
    <scope>NUCLEOTIDE SEQUENCE</scope>
    <source>
        <strain evidence="2">IL3000</strain>
    </source>
</reference>
<feature type="transmembrane region" description="Helical" evidence="1">
    <location>
        <begin position="12"/>
        <end position="30"/>
    </location>
</feature>
<evidence type="ECO:0000256" key="1">
    <source>
        <dbReference type="SAM" id="Phobius"/>
    </source>
</evidence>
<keyword evidence="1" id="KW-1133">Transmembrane helix</keyword>